<feature type="active site" description="Proton donor" evidence="14">
    <location>
        <position position="83"/>
    </location>
</feature>
<dbReference type="Pfam" id="PF12710">
    <property type="entry name" value="HAD"/>
    <property type="match status" value="1"/>
</dbReference>
<evidence type="ECO:0000256" key="1">
    <source>
        <dbReference type="ARBA" id="ARBA00001946"/>
    </source>
</evidence>
<organism evidence="15 16">
    <name type="scientific">Oceanomicrobium pacificus</name>
    <dbReference type="NCBI Taxonomy" id="2692916"/>
    <lineage>
        <taxon>Bacteria</taxon>
        <taxon>Pseudomonadati</taxon>
        <taxon>Pseudomonadota</taxon>
        <taxon>Alphaproteobacteria</taxon>
        <taxon>Rhodobacterales</taxon>
        <taxon>Paracoccaceae</taxon>
        <taxon>Oceanomicrobium</taxon>
    </lineage>
</organism>
<evidence type="ECO:0000256" key="9">
    <source>
        <dbReference type="ARBA" id="ARBA00022842"/>
    </source>
</evidence>
<protein>
    <recommendedName>
        <fullName evidence="5">Phosphoserine phosphatase</fullName>
        <ecNumber evidence="4">3.1.3.3</ecNumber>
    </recommendedName>
    <alternativeName>
        <fullName evidence="11">O-phosphoserine phosphohydrolase</fullName>
    </alternativeName>
</protein>
<dbReference type="GO" id="GO:0000287">
    <property type="term" value="F:magnesium ion binding"/>
    <property type="evidence" value="ECO:0007669"/>
    <property type="project" value="TreeGrafter"/>
</dbReference>
<accession>A0A6B0TQC2</accession>
<evidence type="ECO:0000256" key="4">
    <source>
        <dbReference type="ARBA" id="ARBA00012640"/>
    </source>
</evidence>
<comment type="similarity">
    <text evidence="3">Belongs to the HAD-like hydrolase superfamily. SerB family.</text>
</comment>
<dbReference type="EMBL" id="WUWG01000005">
    <property type="protein sequence ID" value="MXU66146.1"/>
    <property type="molecule type" value="Genomic_DNA"/>
</dbReference>
<proteinExistence type="inferred from homology"/>
<comment type="caution">
    <text evidence="15">The sequence shown here is derived from an EMBL/GenBank/DDBJ whole genome shotgun (WGS) entry which is preliminary data.</text>
</comment>
<dbReference type="CDD" id="cd07500">
    <property type="entry name" value="HAD_PSP"/>
    <property type="match status" value="1"/>
</dbReference>
<dbReference type="RefSeq" id="WP_160855379.1">
    <property type="nucleotide sequence ID" value="NZ_WUWG01000005.1"/>
</dbReference>
<keyword evidence="10" id="KW-0718">Serine biosynthesis</keyword>
<dbReference type="Gene3D" id="3.40.50.1000">
    <property type="entry name" value="HAD superfamily/HAD-like"/>
    <property type="match status" value="1"/>
</dbReference>
<dbReference type="AlphaFoldDB" id="A0A6B0TQC2"/>
<keyword evidence="6" id="KW-0028">Amino-acid biosynthesis</keyword>
<dbReference type="InterPro" id="IPR036412">
    <property type="entry name" value="HAD-like_sf"/>
</dbReference>
<evidence type="ECO:0000256" key="14">
    <source>
        <dbReference type="PIRSR" id="PIRSR604469-1"/>
    </source>
</evidence>
<comment type="catalytic activity">
    <reaction evidence="12">
        <text>O-phospho-L-serine + H2O = L-serine + phosphate</text>
        <dbReference type="Rhea" id="RHEA:21208"/>
        <dbReference type="ChEBI" id="CHEBI:15377"/>
        <dbReference type="ChEBI" id="CHEBI:33384"/>
        <dbReference type="ChEBI" id="CHEBI:43474"/>
        <dbReference type="ChEBI" id="CHEBI:57524"/>
        <dbReference type="EC" id="3.1.3.3"/>
    </reaction>
</comment>
<evidence type="ECO:0000256" key="8">
    <source>
        <dbReference type="ARBA" id="ARBA00022801"/>
    </source>
</evidence>
<comment type="pathway">
    <text evidence="2">Amino-acid biosynthesis; L-serine biosynthesis; L-serine from 3-phospho-D-glycerate: step 3/3.</text>
</comment>
<feature type="active site" description="Nucleophile" evidence="14">
    <location>
        <position position="81"/>
    </location>
</feature>
<dbReference type="NCBIfam" id="TIGR00338">
    <property type="entry name" value="serB"/>
    <property type="match status" value="1"/>
</dbReference>
<keyword evidence="7" id="KW-0479">Metal-binding</keyword>
<dbReference type="UniPathway" id="UPA00135">
    <property type="reaction ID" value="UER00198"/>
</dbReference>
<evidence type="ECO:0000256" key="2">
    <source>
        <dbReference type="ARBA" id="ARBA00005135"/>
    </source>
</evidence>
<dbReference type="SFLD" id="SFLDG01137">
    <property type="entry name" value="C1.6.1:_Phosphoserine_Phosphat"/>
    <property type="match status" value="1"/>
</dbReference>
<evidence type="ECO:0000256" key="11">
    <source>
        <dbReference type="ARBA" id="ARBA00031693"/>
    </source>
</evidence>
<evidence type="ECO:0000313" key="16">
    <source>
        <dbReference type="Proteomes" id="UP000436016"/>
    </source>
</evidence>
<dbReference type="SFLD" id="SFLDG01136">
    <property type="entry name" value="C1.6:_Phosphoserine_Phosphatas"/>
    <property type="match status" value="1"/>
</dbReference>
<dbReference type="GO" id="GO:0006564">
    <property type="term" value="P:L-serine biosynthetic process"/>
    <property type="evidence" value="ECO:0007669"/>
    <property type="project" value="UniProtKB-KW"/>
</dbReference>
<evidence type="ECO:0000256" key="5">
    <source>
        <dbReference type="ARBA" id="ARBA00015196"/>
    </source>
</evidence>
<dbReference type="PANTHER" id="PTHR43344">
    <property type="entry name" value="PHOSPHOSERINE PHOSPHATASE"/>
    <property type="match status" value="1"/>
</dbReference>
<dbReference type="GO" id="GO:0005737">
    <property type="term" value="C:cytoplasm"/>
    <property type="evidence" value="ECO:0007669"/>
    <property type="project" value="TreeGrafter"/>
</dbReference>
<dbReference type="Proteomes" id="UP000436016">
    <property type="component" value="Unassembled WGS sequence"/>
</dbReference>
<keyword evidence="9" id="KW-0460">Magnesium</keyword>
<sequence>MPTQFLVLTADKPVADATLATAADALGLAGAEWRRLAPMGADLPLDAPLDAGRLAGLGAELGVDLNCVPAAGRAKKLLIADMDSTMIPVECIDELADYAGVKPQVAEITERAMQGELDFEGAIHARVALLEGLPVAALQTCYDERVTLNPGAAVLVKTMAARGARTALVSGGFTFFTERVAAAAGFALNRANRLEVEGDRLTGKVGLPVLGRQAKLDTLREICGNGGFTPDAVIAVGDGANDLSMVEAAGLGVAYRAKPALADAADVRLDRSDLTALLMLQGIVQADWVAG</sequence>
<reference evidence="15 16" key="1">
    <citation type="submission" date="2019-12" db="EMBL/GenBank/DDBJ databases">
        <title>Strain KN286 was isolated from seawater, which was collected from Caroline Seamount in the tropical western Pacific.</title>
        <authorList>
            <person name="Wang Q."/>
        </authorList>
    </citation>
    <scope>NUCLEOTIDE SEQUENCE [LARGE SCALE GENOMIC DNA]</scope>
    <source>
        <strain evidence="15 16">KN286</strain>
    </source>
</reference>
<keyword evidence="8 15" id="KW-0378">Hydrolase</keyword>
<dbReference type="SUPFAM" id="SSF56784">
    <property type="entry name" value="HAD-like"/>
    <property type="match status" value="1"/>
</dbReference>
<evidence type="ECO:0000256" key="6">
    <source>
        <dbReference type="ARBA" id="ARBA00022605"/>
    </source>
</evidence>
<dbReference type="SFLD" id="SFLDS00003">
    <property type="entry name" value="Haloacid_Dehalogenase"/>
    <property type="match status" value="1"/>
</dbReference>
<comment type="cofactor">
    <cofactor evidence="1">
        <name>Mg(2+)</name>
        <dbReference type="ChEBI" id="CHEBI:18420"/>
    </cofactor>
</comment>
<dbReference type="InterPro" id="IPR050582">
    <property type="entry name" value="HAD-like_SerB"/>
</dbReference>
<evidence type="ECO:0000256" key="13">
    <source>
        <dbReference type="ARBA" id="ARBA00048523"/>
    </source>
</evidence>
<dbReference type="PANTHER" id="PTHR43344:SF2">
    <property type="entry name" value="PHOSPHOSERINE PHOSPHATASE"/>
    <property type="match status" value="1"/>
</dbReference>
<gene>
    <name evidence="15" type="primary">serB</name>
    <name evidence="15" type="ORF">GSH16_11875</name>
</gene>
<evidence type="ECO:0000313" key="15">
    <source>
        <dbReference type="EMBL" id="MXU66146.1"/>
    </source>
</evidence>
<keyword evidence="16" id="KW-1185">Reference proteome</keyword>
<dbReference type="GO" id="GO:0036424">
    <property type="term" value="F:L-phosphoserine phosphatase activity"/>
    <property type="evidence" value="ECO:0007669"/>
    <property type="project" value="InterPro"/>
</dbReference>
<evidence type="ECO:0000256" key="3">
    <source>
        <dbReference type="ARBA" id="ARBA00009184"/>
    </source>
</evidence>
<dbReference type="NCBIfam" id="TIGR01488">
    <property type="entry name" value="HAD-SF-IB"/>
    <property type="match status" value="1"/>
</dbReference>
<name>A0A6B0TQC2_9RHOB</name>
<comment type="catalytic activity">
    <reaction evidence="13">
        <text>O-phospho-D-serine + H2O = D-serine + phosphate</text>
        <dbReference type="Rhea" id="RHEA:24873"/>
        <dbReference type="ChEBI" id="CHEBI:15377"/>
        <dbReference type="ChEBI" id="CHEBI:35247"/>
        <dbReference type="ChEBI" id="CHEBI:43474"/>
        <dbReference type="ChEBI" id="CHEBI:58680"/>
        <dbReference type="EC" id="3.1.3.3"/>
    </reaction>
</comment>
<dbReference type="InterPro" id="IPR004469">
    <property type="entry name" value="PSP"/>
</dbReference>
<evidence type="ECO:0000256" key="12">
    <source>
        <dbReference type="ARBA" id="ARBA00048138"/>
    </source>
</evidence>
<dbReference type="SFLD" id="SFLDF00029">
    <property type="entry name" value="phosphoserine_phosphatase"/>
    <property type="match status" value="1"/>
</dbReference>
<dbReference type="EC" id="3.1.3.3" evidence="4"/>
<evidence type="ECO:0000256" key="7">
    <source>
        <dbReference type="ARBA" id="ARBA00022723"/>
    </source>
</evidence>
<dbReference type="InterPro" id="IPR023214">
    <property type="entry name" value="HAD_sf"/>
</dbReference>
<evidence type="ECO:0000256" key="10">
    <source>
        <dbReference type="ARBA" id="ARBA00023299"/>
    </source>
</evidence>